<dbReference type="CDD" id="cd00383">
    <property type="entry name" value="trans_reg_C"/>
    <property type="match status" value="1"/>
</dbReference>
<dbReference type="Gene3D" id="3.40.50.2300">
    <property type="match status" value="1"/>
</dbReference>
<accession>Q7M945</accession>
<evidence type="ECO:0000256" key="7">
    <source>
        <dbReference type="PROSITE-ProRule" id="PRU01091"/>
    </source>
</evidence>
<dbReference type="GO" id="GO:0006355">
    <property type="term" value="P:regulation of DNA-templated transcription"/>
    <property type="evidence" value="ECO:0007669"/>
    <property type="project" value="InterPro"/>
</dbReference>
<keyword evidence="11" id="KW-1185">Reference proteome</keyword>
<dbReference type="InterPro" id="IPR036388">
    <property type="entry name" value="WH-like_DNA-bd_sf"/>
</dbReference>
<keyword evidence="2" id="KW-0902">Two-component regulatory system</keyword>
<gene>
    <name evidence="10" type="primary">RHPR</name>
    <name evidence="10" type="ordered locus">WS1208</name>
</gene>
<evidence type="ECO:0000256" key="2">
    <source>
        <dbReference type="ARBA" id="ARBA00023012"/>
    </source>
</evidence>
<evidence type="ECO:0000313" key="10">
    <source>
        <dbReference type="EMBL" id="CAE10290.1"/>
    </source>
</evidence>
<dbReference type="GO" id="GO:0000976">
    <property type="term" value="F:transcription cis-regulatory region binding"/>
    <property type="evidence" value="ECO:0007669"/>
    <property type="project" value="TreeGrafter"/>
</dbReference>
<dbReference type="RefSeq" id="WP_011139078.1">
    <property type="nucleotide sequence ID" value="NC_005090.1"/>
</dbReference>
<name>Q7M945_WOLSU</name>
<evidence type="ECO:0000313" key="11">
    <source>
        <dbReference type="Proteomes" id="UP000000422"/>
    </source>
</evidence>
<reference evidence="10 11" key="1">
    <citation type="journal article" date="2003" name="Proc. Natl. Acad. Sci. U.S.A.">
        <title>Complete genome sequence and analysis of Wolinella succinogenes.</title>
        <authorList>
            <person name="Baar C."/>
            <person name="Eppinger M."/>
            <person name="Raddatz G."/>
            <person name="Simon JM."/>
            <person name="Lanz C."/>
            <person name="Klimmek O."/>
            <person name="Nandakumar R."/>
            <person name="Gross R."/>
            <person name="Rosinus A."/>
            <person name="Keller H."/>
            <person name="Jagtap P."/>
            <person name="Linke B."/>
            <person name="Meyer F."/>
            <person name="Lederer H."/>
            <person name="Schuster S.C."/>
        </authorList>
    </citation>
    <scope>NUCLEOTIDE SEQUENCE [LARGE SCALE GENOMIC DNA]</scope>
    <source>
        <strain evidence="11">ATCC 29543 / DSM 1740 / CCUG 13145 / JCM 31913 / LMG 7466 / NCTC 11488 / FDC 602W</strain>
    </source>
</reference>
<dbReference type="Gene3D" id="1.10.10.10">
    <property type="entry name" value="Winged helix-like DNA-binding domain superfamily/Winged helix DNA-binding domain"/>
    <property type="match status" value="1"/>
</dbReference>
<evidence type="ECO:0000256" key="6">
    <source>
        <dbReference type="PROSITE-ProRule" id="PRU00169"/>
    </source>
</evidence>
<evidence type="ECO:0000256" key="1">
    <source>
        <dbReference type="ARBA" id="ARBA00022553"/>
    </source>
</evidence>
<dbReference type="eggNOG" id="COG0745">
    <property type="taxonomic scope" value="Bacteria"/>
</dbReference>
<dbReference type="SUPFAM" id="SSF52172">
    <property type="entry name" value="CheY-like"/>
    <property type="match status" value="1"/>
</dbReference>
<dbReference type="InterPro" id="IPR016032">
    <property type="entry name" value="Sig_transdc_resp-reg_C-effctor"/>
</dbReference>
<feature type="DNA-binding region" description="OmpR/PhoB-type" evidence="7">
    <location>
        <begin position="121"/>
        <end position="215"/>
    </location>
</feature>
<dbReference type="GO" id="GO:0000156">
    <property type="term" value="F:phosphorelay response regulator activity"/>
    <property type="evidence" value="ECO:0007669"/>
    <property type="project" value="TreeGrafter"/>
</dbReference>
<dbReference type="GO" id="GO:0005829">
    <property type="term" value="C:cytosol"/>
    <property type="evidence" value="ECO:0007669"/>
    <property type="project" value="TreeGrafter"/>
</dbReference>
<dbReference type="SMART" id="SM00862">
    <property type="entry name" value="Trans_reg_C"/>
    <property type="match status" value="1"/>
</dbReference>
<evidence type="ECO:0000256" key="4">
    <source>
        <dbReference type="ARBA" id="ARBA00023125"/>
    </source>
</evidence>
<evidence type="ECO:0000256" key="3">
    <source>
        <dbReference type="ARBA" id="ARBA00023015"/>
    </source>
</evidence>
<proteinExistence type="predicted"/>
<organism evidence="11">
    <name type="scientific">Wolinella succinogenes (strain ATCC 29543 / DSM 1740 / CCUG 13145 / JCM 31913 / LMG 7466 / NCTC 11488 / FDC 602W)</name>
    <name type="common">Vibrio succinogenes</name>
    <dbReference type="NCBI Taxonomy" id="273121"/>
    <lineage>
        <taxon>Bacteria</taxon>
        <taxon>Pseudomonadati</taxon>
        <taxon>Campylobacterota</taxon>
        <taxon>Epsilonproteobacteria</taxon>
        <taxon>Campylobacterales</taxon>
        <taxon>Helicobacteraceae</taxon>
        <taxon>Wolinella</taxon>
    </lineage>
</organism>
<dbReference type="InterPro" id="IPR011006">
    <property type="entry name" value="CheY-like_superfamily"/>
</dbReference>
<dbReference type="InterPro" id="IPR001867">
    <property type="entry name" value="OmpR/PhoB-type_DNA-bd"/>
</dbReference>
<dbReference type="HOGENOM" id="CLU_000445_30_3_7"/>
<dbReference type="EMBL" id="BX571660">
    <property type="protein sequence ID" value="CAE10290.1"/>
    <property type="molecule type" value="Genomic_DNA"/>
</dbReference>
<dbReference type="Proteomes" id="UP000000422">
    <property type="component" value="Chromosome"/>
</dbReference>
<dbReference type="GO" id="GO:0032993">
    <property type="term" value="C:protein-DNA complex"/>
    <property type="evidence" value="ECO:0007669"/>
    <property type="project" value="TreeGrafter"/>
</dbReference>
<dbReference type="PROSITE" id="PS50110">
    <property type="entry name" value="RESPONSE_REGULATORY"/>
    <property type="match status" value="1"/>
</dbReference>
<keyword evidence="3" id="KW-0805">Transcription regulation</keyword>
<evidence type="ECO:0000256" key="5">
    <source>
        <dbReference type="ARBA" id="ARBA00023163"/>
    </source>
</evidence>
<dbReference type="InterPro" id="IPR001789">
    <property type="entry name" value="Sig_transdc_resp-reg_receiver"/>
</dbReference>
<dbReference type="Pfam" id="PF00072">
    <property type="entry name" value="Response_reg"/>
    <property type="match status" value="1"/>
</dbReference>
<dbReference type="SUPFAM" id="SSF46894">
    <property type="entry name" value="C-terminal effector domain of the bipartite response regulators"/>
    <property type="match status" value="1"/>
</dbReference>
<keyword evidence="4 7" id="KW-0238">DNA-binding</keyword>
<protein>
    <submittedName>
        <fullName evidence="10">RESPONSE REGULATOR OF TWO-COMPONENT SYSTEM</fullName>
    </submittedName>
</protein>
<dbReference type="PROSITE" id="PS51755">
    <property type="entry name" value="OMPR_PHOB"/>
    <property type="match status" value="1"/>
</dbReference>
<evidence type="ECO:0000259" key="9">
    <source>
        <dbReference type="PROSITE" id="PS51755"/>
    </source>
</evidence>
<dbReference type="Pfam" id="PF00486">
    <property type="entry name" value="Trans_reg_C"/>
    <property type="match status" value="1"/>
</dbReference>
<feature type="domain" description="OmpR/PhoB-type" evidence="9">
    <location>
        <begin position="121"/>
        <end position="215"/>
    </location>
</feature>
<feature type="domain" description="Response regulatory" evidence="8">
    <location>
        <begin position="2"/>
        <end position="117"/>
    </location>
</feature>
<dbReference type="AlphaFoldDB" id="Q7M945"/>
<dbReference type="STRING" id="273121.WS1208"/>
<keyword evidence="5" id="KW-0804">Transcription</keyword>
<sequence>MKILLLEDEPGISMAIERYLKKQGFEVRAFSKIMEALEAIDENRDFNLFIVDVMLPDGNGIAFLETIKTLFFAPKIIMISADSRIQTIEKAFLGGCEDYLKKPFDIQELGLKVNKIFGRLTQEISLKEGIVYERVKRALYIQGEECHLSRKEMMLLDILIQNLGRVVTKEALEDGIWEGNMPSDDALRTTIKRLRQKIGEGIIRNVAGVGYQISLD</sequence>
<keyword evidence="1 6" id="KW-0597">Phosphoprotein</keyword>
<dbReference type="SMART" id="SM00448">
    <property type="entry name" value="REC"/>
    <property type="match status" value="1"/>
</dbReference>
<evidence type="ECO:0000259" key="8">
    <source>
        <dbReference type="PROSITE" id="PS50110"/>
    </source>
</evidence>
<dbReference type="KEGG" id="wsu:WS1208"/>
<dbReference type="CDD" id="cd00156">
    <property type="entry name" value="REC"/>
    <property type="match status" value="1"/>
</dbReference>
<dbReference type="PANTHER" id="PTHR48111:SF1">
    <property type="entry name" value="TWO-COMPONENT RESPONSE REGULATOR ORR33"/>
    <property type="match status" value="1"/>
</dbReference>
<dbReference type="PANTHER" id="PTHR48111">
    <property type="entry name" value="REGULATOR OF RPOS"/>
    <property type="match status" value="1"/>
</dbReference>
<feature type="modified residue" description="4-aspartylphosphate" evidence="6">
    <location>
        <position position="52"/>
    </location>
</feature>
<dbReference type="InterPro" id="IPR039420">
    <property type="entry name" value="WalR-like"/>
</dbReference>